<sequence length="100" mass="11467">MTGPRFDQTNEEWQAEMREREIREKNYETWERAKKLMEMPLASRHRPSDNPTELVWPCRGDYCTVNGEAKGLALVTEVQCGYCQMVDGLLAEGGKQDGKA</sequence>
<gene>
    <name evidence="1" type="ORF">UFOVP1313_45</name>
</gene>
<name>A0A6J5RKL2_9CAUD</name>
<proteinExistence type="predicted"/>
<accession>A0A6J5RKL2</accession>
<protein>
    <submittedName>
        <fullName evidence="1">Uncharacterized protein</fullName>
    </submittedName>
</protein>
<reference evidence="1" key="1">
    <citation type="submission" date="2020-05" db="EMBL/GenBank/DDBJ databases">
        <authorList>
            <person name="Chiriac C."/>
            <person name="Salcher M."/>
            <person name="Ghai R."/>
            <person name="Kavagutti S V."/>
        </authorList>
    </citation>
    <scope>NUCLEOTIDE SEQUENCE</scope>
</reference>
<evidence type="ECO:0000313" key="1">
    <source>
        <dbReference type="EMBL" id="CAB4198030.1"/>
    </source>
</evidence>
<organism evidence="1">
    <name type="scientific">uncultured Caudovirales phage</name>
    <dbReference type="NCBI Taxonomy" id="2100421"/>
    <lineage>
        <taxon>Viruses</taxon>
        <taxon>Duplodnaviria</taxon>
        <taxon>Heunggongvirae</taxon>
        <taxon>Uroviricota</taxon>
        <taxon>Caudoviricetes</taxon>
        <taxon>Peduoviridae</taxon>
        <taxon>Maltschvirus</taxon>
        <taxon>Maltschvirus maltsch</taxon>
    </lineage>
</organism>
<dbReference type="EMBL" id="LR797260">
    <property type="protein sequence ID" value="CAB4198030.1"/>
    <property type="molecule type" value="Genomic_DNA"/>
</dbReference>